<dbReference type="EMBL" id="FTOC01000004">
    <property type="protein sequence ID" value="SIS45247.1"/>
    <property type="molecule type" value="Genomic_DNA"/>
</dbReference>
<dbReference type="PANTHER" id="PTHR43877">
    <property type="entry name" value="AMINOALKYLPHOSPHONATE N-ACETYLTRANSFERASE-RELATED-RELATED"/>
    <property type="match status" value="1"/>
</dbReference>
<evidence type="ECO:0000313" key="5">
    <source>
        <dbReference type="Proteomes" id="UP000187608"/>
    </source>
</evidence>
<dbReference type="InterPro" id="IPR000182">
    <property type="entry name" value="GNAT_dom"/>
</dbReference>
<proteinExistence type="predicted"/>
<sequence length="173" mass="20130">MQIRRADENDAYKVAKVQVDTWKSTYKGIIPETYLEEMTYENRKEKWRYIIEKGMVFVAENDAGEIVGFSSGGPERSEELDDYDAELYAIYIREEDQRKGIGRMLITPVVQNLMDRGMTSMVVAVLSENPFRHFYEALGAKRIDRMKVDISGKVLDEWIYGWTDLHSLLKEGK</sequence>
<reference evidence="5" key="1">
    <citation type="submission" date="2017-01" db="EMBL/GenBank/DDBJ databases">
        <authorList>
            <person name="Varghese N."/>
            <person name="Submissions S."/>
        </authorList>
    </citation>
    <scope>NUCLEOTIDE SEQUENCE [LARGE SCALE GENOMIC DNA]</scope>
    <source>
        <strain evidence="5">DSM 23127</strain>
    </source>
</reference>
<dbReference type="PROSITE" id="PS51186">
    <property type="entry name" value="GNAT"/>
    <property type="match status" value="1"/>
</dbReference>
<protein>
    <submittedName>
        <fullName evidence="4">L-amino acid N-acyltransferase YncA</fullName>
    </submittedName>
</protein>
<keyword evidence="5" id="KW-1185">Reference proteome</keyword>
<gene>
    <name evidence="4" type="ORF">SAMN05421687_10472</name>
</gene>
<dbReference type="PANTHER" id="PTHR43877:SF1">
    <property type="entry name" value="ACETYLTRANSFERASE"/>
    <property type="match status" value="1"/>
</dbReference>
<feature type="domain" description="N-acetyltransferase" evidence="3">
    <location>
        <begin position="1"/>
        <end position="165"/>
    </location>
</feature>
<dbReference type="Proteomes" id="UP000187608">
    <property type="component" value="Unassembled WGS sequence"/>
</dbReference>
<dbReference type="Pfam" id="PF00583">
    <property type="entry name" value="Acetyltransf_1"/>
    <property type="match status" value="1"/>
</dbReference>
<accession>A0A1N7J7K3</accession>
<organism evidence="4 5">
    <name type="scientific">Salimicrobium flavidum</name>
    <dbReference type="NCBI Taxonomy" id="570947"/>
    <lineage>
        <taxon>Bacteria</taxon>
        <taxon>Bacillati</taxon>
        <taxon>Bacillota</taxon>
        <taxon>Bacilli</taxon>
        <taxon>Bacillales</taxon>
        <taxon>Bacillaceae</taxon>
        <taxon>Salimicrobium</taxon>
    </lineage>
</organism>
<dbReference type="InterPro" id="IPR050832">
    <property type="entry name" value="Bact_Acetyltransf"/>
</dbReference>
<dbReference type="GO" id="GO:0016747">
    <property type="term" value="F:acyltransferase activity, transferring groups other than amino-acyl groups"/>
    <property type="evidence" value="ECO:0007669"/>
    <property type="project" value="InterPro"/>
</dbReference>
<dbReference type="STRING" id="570947.SAMN05421687_10472"/>
<dbReference type="SUPFAM" id="SSF55729">
    <property type="entry name" value="Acyl-CoA N-acyltransferases (Nat)"/>
    <property type="match status" value="1"/>
</dbReference>
<keyword evidence="2 4" id="KW-0012">Acyltransferase</keyword>
<evidence type="ECO:0000313" key="4">
    <source>
        <dbReference type="EMBL" id="SIS45247.1"/>
    </source>
</evidence>
<evidence type="ECO:0000256" key="1">
    <source>
        <dbReference type="ARBA" id="ARBA00022679"/>
    </source>
</evidence>
<dbReference type="InterPro" id="IPR016181">
    <property type="entry name" value="Acyl_CoA_acyltransferase"/>
</dbReference>
<dbReference type="CDD" id="cd04301">
    <property type="entry name" value="NAT_SF"/>
    <property type="match status" value="1"/>
</dbReference>
<dbReference type="RefSeq" id="WP_076558206.1">
    <property type="nucleotide sequence ID" value="NZ_FTOC01000004.1"/>
</dbReference>
<evidence type="ECO:0000256" key="2">
    <source>
        <dbReference type="ARBA" id="ARBA00023315"/>
    </source>
</evidence>
<keyword evidence="1 4" id="KW-0808">Transferase</keyword>
<dbReference type="OrthoDB" id="5292888at2"/>
<name>A0A1N7J7K3_9BACI</name>
<dbReference type="Gene3D" id="3.40.630.30">
    <property type="match status" value="1"/>
</dbReference>
<evidence type="ECO:0000259" key="3">
    <source>
        <dbReference type="PROSITE" id="PS51186"/>
    </source>
</evidence>
<dbReference type="AlphaFoldDB" id="A0A1N7J7K3"/>